<dbReference type="Proteomes" id="UP000182259">
    <property type="component" value="Chromosome I"/>
</dbReference>
<dbReference type="GO" id="GO:0008237">
    <property type="term" value="F:metallopeptidase activity"/>
    <property type="evidence" value="ECO:0007669"/>
    <property type="project" value="TreeGrafter"/>
</dbReference>
<organism evidence="3 4">
    <name type="scientific">Sungouiella intermedia</name>
    <dbReference type="NCBI Taxonomy" id="45354"/>
    <lineage>
        <taxon>Eukaryota</taxon>
        <taxon>Fungi</taxon>
        <taxon>Dikarya</taxon>
        <taxon>Ascomycota</taxon>
        <taxon>Saccharomycotina</taxon>
        <taxon>Pichiomycetes</taxon>
        <taxon>Metschnikowiaceae</taxon>
        <taxon>Sungouiella</taxon>
    </lineage>
</organism>
<feature type="region of interest" description="Disordered" evidence="1">
    <location>
        <begin position="1"/>
        <end position="20"/>
    </location>
</feature>
<evidence type="ECO:0000313" key="3">
    <source>
        <dbReference type="EMBL" id="SGZ50535.1"/>
    </source>
</evidence>
<dbReference type="AlphaFoldDB" id="A0A1L0BG07"/>
<feature type="compositionally biased region" description="Basic residues" evidence="1">
    <location>
        <begin position="386"/>
        <end position="403"/>
    </location>
</feature>
<evidence type="ECO:0000256" key="1">
    <source>
        <dbReference type="SAM" id="MobiDB-lite"/>
    </source>
</evidence>
<feature type="compositionally biased region" description="Polar residues" evidence="1">
    <location>
        <begin position="437"/>
        <end position="448"/>
    </location>
</feature>
<reference evidence="3 4" key="1">
    <citation type="submission" date="2016-10" db="EMBL/GenBank/DDBJ databases">
        <authorList>
            <person name="de Groot N.N."/>
        </authorList>
    </citation>
    <scope>NUCLEOTIDE SEQUENCE [LARGE SCALE GENOMIC DNA]</scope>
    <source>
        <strain evidence="3 4">PYCC 4715</strain>
    </source>
</reference>
<dbReference type="Pfam" id="PF08325">
    <property type="entry name" value="WLM"/>
    <property type="match status" value="1"/>
</dbReference>
<feature type="compositionally biased region" description="Pro residues" evidence="1">
    <location>
        <begin position="8"/>
        <end position="19"/>
    </location>
</feature>
<dbReference type="PANTHER" id="PTHR46622">
    <property type="entry name" value="DNA-DEPENDENT METALLOPROTEASE WSS1"/>
    <property type="match status" value="1"/>
</dbReference>
<dbReference type="InterPro" id="IPR053000">
    <property type="entry name" value="WSS1-like_metalloprotease"/>
</dbReference>
<name>A0A1L0BG07_9ASCO</name>
<dbReference type="EMBL" id="LT635764">
    <property type="protein sequence ID" value="SGZ50535.1"/>
    <property type="molecule type" value="Genomic_DNA"/>
</dbReference>
<dbReference type="InterPro" id="IPR013536">
    <property type="entry name" value="WLM_dom"/>
</dbReference>
<protein>
    <submittedName>
        <fullName evidence="3">CIC11C00000000160</fullName>
    </submittedName>
</protein>
<dbReference type="PROSITE" id="PS51397">
    <property type="entry name" value="WLM"/>
    <property type="match status" value="1"/>
</dbReference>
<dbReference type="GO" id="GO:0006281">
    <property type="term" value="P:DNA repair"/>
    <property type="evidence" value="ECO:0007669"/>
    <property type="project" value="TreeGrafter"/>
</dbReference>
<sequence>MVIQAAPGPKPGPNGPNRPSPVASIAKIASLKRFDNRDYALELLHDVAKAVGPLMHHFNFKLGMLCEMYPKNPQLLGLNVNHGQKILLRLRPPYAEHSFYPMSDLIGTMLHELAHNVHGPHDAKFYALLDELTSKYEARDFDASNYVCEENTLGRGYGLGQSTSSIRQKRLEALSKGKYKAELRKLGGAKVLPGQMREAMLRAAEQRIKDSKWCPLGEGIINVEELTAGPKLKERVEGGNVVQKSKMQQFKEVIDLTEEEPKEGDKDEHVDVIDVDACEQNPWDKLQPSLADDPSFGTGHFGLGNFRLDSGFGLNSSFGSGGSDLSPVIYRVSSSPGKTFIGDELQYPRRKMVADMDFEHIIQCNLIGKTKSVLPSTEVESTAGEKKHKKEKVKNKKKSGGSKKKLEVGEVSVDANAKIESSAPVDASIGSEPGLPASNSFPTESSDSLVKRSHKTGDKAPTQKKKKSKSKSKAKSKSQVESELTQRTKEVRAISFEELLQGSG</sequence>
<dbReference type="PANTHER" id="PTHR46622:SF1">
    <property type="entry name" value="DNA-DEPENDENT METALLOPROTEASE WSS1"/>
    <property type="match status" value="1"/>
</dbReference>
<gene>
    <name evidence="3" type="ORF">SAMEA4029009_CIC11G00000000160</name>
</gene>
<feature type="compositionally biased region" description="Basic and acidic residues" evidence="1">
    <location>
        <begin position="478"/>
        <end position="487"/>
    </location>
</feature>
<feature type="domain" description="WLM" evidence="2">
    <location>
        <begin position="16"/>
        <end position="209"/>
    </location>
</feature>
<evidence type="ECO:0000313" key="4">
    <source>
        <dbReference type="Proteomes" id="UP000182259"/>
    </source>
</evidence>
<feature type="compositionally biased region" description="Basic residues" evidence="1">
    <location>
        <begin position="462"/>
        <end position="476"/>
    </location>
</feature>
<dbReference type="GO" id="GO:0005634">
    <property type="term" value="C:nucleus"/>
    <property type="evidence" value="ECO:0007669"/>
    <property type="project" value="TreeGrafter"/>
</dbReference>
<evidence type="ECO:0000259" key="2">
    <source>
        <dbReference type="PROSITE" id="PS51397"/>
    </source>
</evidence>
<accession>A0A1L0BG07</accession>
<proteinExistence type="predicted"/>
<feature type="region of interest" description="Disordered" evidence="1">
    <location>
        <begin position="375"/>
        <end position="487"/>
    </location>
</feature>